<organism evidence="2 3">
    <name type="scientific">Paenibacillus konkukensis</name>
    <dbReference type="NCBI Taxonomy" id="2020716"/>
    <lineage>
        <taxon>Bacteria</taxon>
        <taxon>Bacillati</taxon>
        <taxon>Bacillota</taxon>
        <taxon>Bacilli</taxon>
        <taxon>Bacillales</taxon>
        <taxon>Paenibacillaceae</taxon>
        <taxon>Paenibacillus</taxon>
    </lineage>
</organism>
<dbReference type="PANTHER" id="PTHR43157">
    <property type="entry name" value="PHOSPHATIDYLINOSITOL-GLYCAN BIOSYNTHESIS CLASS F PROTEIN-RELATED"/>
    <property type="match status" value="1"/>
</dbReference>
<dbReference type="InterPro" id="IPR036291">
    <property type="entry name" value="NAD(P)-bd_dom_sf"/>
</dbReference>
<dbReference type="PANTHER" id="PTHR43157:SF31">
    <property type="entry name" value="PHOSPHATIDYLINOSITOL-GLYCAN BIOSYNTHESIS CLASS F PROTEIN"/>
    <property type="match status" value="1"/>
</dbReference>
<reference evidence="2" key="2">
    <citation type="journal article" date="2021" name="J Anim Sci Technol">
        <title>Complete genome sequence of Paenibacillus konkukensis sp. nov. SK3146 as a potential probiotic strain.</title>
        <authorList>
            <person name="Jung H.I."/>
            <person name="Park S."/>
            <person name="Niu K.M."/>
            <person name="Lee S.W."/>
            <person name="Kothari D."/>
            <person name="Yi K.J."/>
            <person name="Kim S.K."/>
        </authorList>
    </citation>
    <scope>NUCLEOTIDE SEQUENCE</scope>
    <source>
        <strain evidence="2">SK3146</strain>
    </source>
</reference>
<gene>
    <name evidence="2" type="ORF">SK3146_06812</name>
</gene>
<protein>
    <submittedName>
        <fullName evidence="2">Oxidoreductase</fullName>
    </submittedName>
</protein>
<evidence type="ECO:0000313" key="2">
    <source>
        <dbReference type="EMBL" id="UQZ87510.1"/>
    </source>
</evidence>
<keyword evidence="3" id="KW-1185">Reference proteome</keyword>
<dbReference type="SUPFAM" id="SSF51735">
    <property type="entry name" value="NAD(P)-binding Rossmann-fold domains"/>
    <property type="match status" value="1"/>
</dbReference>
<name>A0ABY4RYM0_9BACL</name>
<sequence>MERKLTEDGMEMTWAVNHLAPFLLTTLLIDRLKQSGGRIITTASYGHKMAKEGIRFDDLTAERCYSLPHRLLLGASVRYAETKLANILFTSELAKRLQGTGATAHCFNPGLVSTNFNQGNGWAAQLTMAIMKLYSRPPEKGAETLVWLADSDEISGQSGHYYTDKQIDAPTPHAQDSETAKRLWEVSLEQIQS</sequence>
<reference evidence="2" key="1">
    <citation type="submission" date="2018-02" db="EMBL/GenBank/DDBJ databases">
        <authorList>
            <person name="Kim S.-K."/>
            <person name="Jung H.-I."/>
            <person name="Lee S.-W."/>
        </authorList>
    </citation>
    <scope>NUCLEOTIDE SEQUENCE</scope>
    <source>
        <strain evidence="2">SK3146</strain>
    </source>
</reference>
<dbReference type="Gene3D" id="3.40.50.720">
    <property type="entry name" value="NAD(P)-binding Rossmann-like Domain"/>
    <property type="match status" value="1"/>
</dbReference>
<proteinExistence type="predicted"/>
<evidence type="ECO:0000313" key="3">
    <source>
        <dbReference type="Proteomes" id="UP001057134"/>
    </source>
</evidence>
<evidence type="ECO:0000256" key="1">
    <source>
        <dbReference type="ARBA" id="ARBA00023002"/>
    </source>
</evidence>
<dbReference type="EMBL" id="CP027059">
    <property type="protein sequence ID" value="UQZ87510.1"/>
    <property type="molecule type" value="Genomic_DNA"/>
</dbReference>
<keyword evidence="1" id="KW-0560">Oxidoreductase</keyword>
<dbReference type="Proteomes" id="UP001057134">
    <property type="component" value="Chromosome"/>
</dbReference>
<accession>A0ABY4RYM0</accession>